<sequence>MLVTRAVRRLTTSIWTQTPRLARNVVQWAPAQDLWDDPRGPLGIDKPSPKLAALTTDSPQWQRDLHDKGWALVKAAVPKERALRYAEEGEKWLEGFNMGYKRDDPTTYKSTNIPKHRYGGLFDHFSFAHSQFVWDCKSEPGVREIFARIWGTDELTVSFDGGTIAIPTPDEADHGKEPWPHSDQSAYRPWAHCIQGLLNLLPNGPRDGGLAVLSGSAPLFAQYFKEHSPPEGGWIKRDLFNWTEETLQWFYARGCKWVKPEMAPGDFVLWDSRAVHYGAHPELDNKRMAVYTCYKPAQFMSEEQRERKVEAFKKGYMTSHDPTDFVLKEDQFADWNILHPYGPPSINEATKKAIGIMPY</sequence>
<dbReference type="Proteomes" id="UP000092730">
    <property type="component" value="Chromosome 5"/>
</dbReference>
<keyword evidence="2" id="KW-1185">Reference proteome</keyword>
<dbReference type="PANTHER" id="PTHR31630:SF6">
    <property type="entry name" value="PHYTANOYL-COA DIOXYGENASE-RELATED"/>
    <property type="match status" value="1"/>
</dbReference>
<evidence type="ECO:0008006" key="3">
    <source>
        <dbReference type="Google" id="ProtNLM"/>
    </source>
</evidence>
<dbReference type="AlphaFoldDB" id="A0AAJ8M946"/>
<accession>A0AAJ8M946</accession>
<dbReference type="GeneID" id="30210739"/>
<dbReference type="InterPro" id="IPR008775">
    <property type="entry name" value="Phytyl_CoA_dOase-like"/>
</dbReference>
<dbReference type="EMBL" id="CP144545">
    <property type="protein sequence ID" value="WVW84368.1"/>
    <property type="molecule type" value="Genomic_DNA"/>
</dbReference>
<reference evidence="1" key="2">
    <citation type="submission" date="2024-02" db="EMBL/GenBank/DDBJ databases">
        <title>Comparative genomics of Cryptococcus and Kwoniella reveals pathogenesis evolution and contrasting modes of karyotype evolution via chromosome fusion or intercentromeric recombination.</title>
        <authorList>
            <person name="Coelho M.A."/>
            <person name="David-Palma M."/>
            <person name="Shea T."/>
            <person name="Bowers K."/>
            <person name="McGinley-Smith S."/>
            <person name="Mohammad A.W."/>
            <person name="Gnirke A."/>
            <person name="Yurkov A.M."/>
            <person name="Nowrousian M."/>
            <person name="Sun S."/>
            <person name="Cuomo C.A."/>
            <person name="Heitman J."/>
        </authorList>
    </citation>
    <scope>NUCLEOTIDE SEQUENCE</scope>
    <source>
        <strain evidence="1">CBS 10118</strain>
    </source>
</reference>
<dbReference type="KEGG" id="kbi:30210739"/>
<organism evidence="1 2">
    <name type="scientific">Kwoniella bestiolae CBS 10118</name>
    <dbReference type="NCBI Taxonomy" id="1296100"/>
    <lineage>
        <taxon>Eukaryota</taxon>
        <taxon>Fungi</taxon>
        <taxon>Dikarya</taxon>
        <taxon>Basidiomycota</taxon>
        <taxon>Agaricomycotina</taxon>
        <taxon>Tremellomycetes</taxon>
        <taxon>Tremellales</taxon>
        <taxon>Cryptococcaceae</taxon>
        <taxon>Kwoniella</taxon>
    </lineage>
</organism>
<dbReference type="Gene3D" id="2.60.120.620">
    <property type="entry name" value="q2cbj1_9rhob like domain"/>
    <property type="match status" value="1"/>
</dbReference>
<evidence type="ECO:0000313" key="2">
    <source>
        <dbReference type="Proteomes" id="UP000092730"/>
    </source>
</evidence>
<dbReference type="RefSeq" id="XP_065726342.1">
    <property type="nucleotide sequence ID" value="XM_065870270.1"/>
</dbReference>
<proteinExistence type="predicted"/>
<dbReference type="Pfam" id="PF05721">
    <property type="entry name" value="PhyH"/>
    <property type="match status" value="1"/>
</dbReference>
<name>A0AAJ8M946_9TREE</name>
<reference evidence="1" key="1">
    <citation type="submission" date="2013-07" db="EMBL/GenBank/DDBJ databases">
        <authorList>
            <consortium name="The Broad Institute Genome Sequencing Platform"/>
            <person name="Cuomo C."/>
            <person name="Litvintseva A."/>
            <person name="Chen Y."/>
            <person name="Heitman J."/>
            <person name="Sun S."/>
            <person name="Springer D."/>
            <person name="Dromer F."/>
            <person name="Young S.K."/>
            <person name="Zeng Q."/>
            <person name="Gargeya S."/>
            <person name="Fitzgerald M."/>
            <person name="Abouelleil A."/>
            <person name="Alvarado L."/>
            <person name="Berlin A.M."/>
            <person name="Chapman S.B."/>
            <person name="Dewar J."/>
            <person name="Goldberg J."/>
            <person name="Griggs A."/>
            <person name="Gujja S."/>
            <person name="Hansen M."/>
            <person name="Howarth C."/>
            <person name="Imamovic A."/>
            <person name="Larimer J."/>
            <person name="McCowan C."/>
            <person name="Murphy C."/>
            <person name="Pearson M."/>
            <person name="Priest M."/>
            <person name="Roberts A."/>
            <person name="Saif S."/>
            <person name="Shea T."/>
            <person name="Sykes S."/>
            <person name="Wortman J."/>
            <person name="Nusbaum C."/>
            <person name="Birren B."/>
        </authorList>
    </citation>
    <scope>NUCLEOTIDE SEQUENCE</scope>
    <source>
        <strain evidence="1">CBS 10118</strain>
    </source>
</reference>
<dbReference type="SUPFAM" id="SSF51197">
    <property type="entry name" value="Clavaminate synthase-like"/>
    <property type="match status" value="1"/>
</dbReference>
<gene>
    <name evidence="1" type="ORF">I302_106402</name>
</gene>
<evidence type="ECO:0000313" key="1">
    <source>
        <dbReference type="EMBL" id="WVW84368.1"/>
    </source>
</evidence>
<dbReference type="PANTHER" id="PTHR31630">
    <property type="entry name" value="PHYTANOYL-COA DIOXYGENASE-RELATED-RELATED"/>
    <property type="match status" value="1"/>
</dbReference>
<protein>
    <recommendedName>
        <fullName evidence="3">Phytanoyl-CoA dioxygenase</fullName>
    </recommendedName>
</protein>